<dbReference type="GO" id="GO:0008195">
    <property type="term" value="F:phosphatidate phosphatase activity"/>
    <property type="evidence" value="ECO:0007669"/>
    <property type="project" value="TreeGrafter"/>
</dbReference>
<dbReference type="PANTHER" id="PTHR12181">
    <property type="entry name" value="LIPIN"/>
    <property type="match status" value="1"/>
</dbReference>
<dbReference type="PANTHER" id="PTHR12181:SF12">
    <property type="entry name" value="PHOSPHATIDATE PHOSPHATASE"/>
    <property type="match status" value="1"/>
</dbReference>
<accession>A0A1X6PAX5</accession>
<proteinExistence type="predicted"/>
<evidence type="ECO:0000256" key="1">
    <source>
        <dbReference type="SAM" id="MobiDB-lite"/>
    </source>
</evidence>
<evidence type="ECO:0000259" key="2">
    <source>
        <dbReference type="Pfam" id="PF04571"/>
    </source>
</evidence>
<protein>
    <recommendedName>
        <fullName evidence="2">Lipin N-terminal domain-containing protein</fullName>
    </recommendedName>
</protein>
<dbReference type="EMBL" id="KV918825">
    <property type="protein sequence ID" value="OSX77885.1"/>
    <property type="molecule type" value="Genomic_DNA"/>
</dbReference>
<feature type="domain" description="Lipin N-terminal" evidence="2">
    <location>
        <begin position="3"/>
        <end position="86"/>
    </location>
</feature>
<organism evidence="3 4">
    <name type="scientific">Porphyra umbilicalis</name>
    <name type="common">Purple laver</name>
    <name type="synonym">Red alga</name>
    <dbReference type="NCBI Taxonomy" id="2786"/>
    <lineage>
        <taxon>Eukaryota</taxon>
        <taxon>Rhodophyta</taxon>
        <taxon>Bangiophyceae</taxon>
        <taxon>Bangiales</taxon>
        <taxon>Bangiaceae</taxon>
        <taxon>Porphyra</taxon>
    </lineage>
</organism>
<dbReference type="Proteomes" id="UP000218209">
    <property type="component" value="Unassembled WGS sequence"/>
</dbReference>
<feature type="region of interest" description="Disordered" evidence="1">
    <location>
        <begin position="285"/>
        <end position="358"/>
    </location>
</feature>
<dbReference type="AlphaFoldDB" id="A0A1X6PAX5"/>
<reference evidence="3 4" key="1">
    <citation type="submission" date="2017-03" db="EMBL/GenBank/DDBJ databases">
        <title>WGS assembly of Porphyra umbilicalis.</title>
        <authorList>
            <person name="Brawley S.H."/>
            <person name="Blouin N.A."/>
            <person name="Ficko-Blean E."/>
            <person name="Wheeler G.L."/>
            <person name="Lohr M."/>
            <person name="Goodson H.V."/>
            <person name="Jenkins J.W."/>
            <person name="Blaby-Haas C.E."/>
            <person name="Helliwell K.E."/>
            <person name="Chan C."/>
            <person name="Marriage T."/>
            <person name="Bhattacharya D."/>
            <person name="Klein A.S."/>
            <person name="Badis Y."/>
            <person name="Brodie J."/>
            <person name="Cao Y."/>
            <person name="Collen J."/>
            <person name="Dittami S.M."/>
            <person name="Gachon C.M."/>
            <person name="Green B.R."/>
            <person name="Karpowicz S."/>
            <person name="Kim J.W."/>
            <person name="Kudahl U."/>
            <person name="Lin S."/>
            <person name="Michel G."/>
            <person name="Mittag M."/>
            <person name="Olson B.J."/>
            <person name="Pangilinan J."/>
            <person name="Peng Y."/>
            <person name="Qiu H."/>
            <person name="Shu S."/>
            <person name="Singer J.T."/>
            <person name="Smith A.G."/>
            <person name="Sprecher B.N."/>
            <person name="Wagner V."/>
            <person name="Wang W."/>
            <person name="Wang Z.-Y."/>
            <person name="Yan J."/>
            <person name="Yarish C."/>
            <person name="Zoeuner-Riek S."/>
            <person name="Zhuang Y."/>
            <person name="Zou Y."/>
            <person name="Lindquist E.A."/>
            <person name="Grimwood J."/>
            <person name="Barry K."/>
            <person name="Rokhsar D.S."/>
            <person name="Schmutz J."/>
            <person name="Stiller J.W."/>
            <person name="Grossman A.R."/>
            <person name="Prochnik S.E."/>
        </authorList>
    </citation>
    <scope>NUCLEOTIDE SEQUENCE [LARGE SCALE GENOMIC DNA]</scope>
    <source>
        <strain evidence="3">4086291</strain>
    </source>
</reference>
<evidence type="ECO:0000313" key="3">
    <source>
        <dbReference type="EMBL" id="OSX77885.1"/>
    </source>
</evidence>
<keyword evidence="4" id="KW-1185">Reference proteome</keyword>
<name>A0A1X6PAX5_PORUM</name>
<dbReference type="OrthoDB" id="4567at2759"/>
<feature type="compositionally biased region" description="Low complexity" evidence="1">
    <location>
        <begin position="118"/>
        <end position="128"/>
    </location>
</feature>
<feature type="region of interest" description="Disordered" evidence="1">
    <location>
        <begin position="107"/>
        <end position="180"/>
    </location>
</feature>
<dbReference type="InterPro" id="IPR026058">
    <property type="entry name" value="LIPIN"/>
</dbReference>
<evidence type="ECO:0000313" key="4">
    <source>
        <dbReference type="Proteomes" id="UP000218209"/>
    </source>
</evidence>
<dbReference type="InterPro" id="IPR007651">
    <property type="entry name" value="Lipin_N"/>
</dbReference>
<sequence>MSSYVNKFFSAVGSALEFNAATLSGAIDIIVVEDDDGVRRCSPFHVRFGKLQLLKSRGMAVDVWLNDVKTDLTLRLGTAGEAYFVAPDLEGGAATPHRPAEPALAIDEGSLSTPPVPDAVATATAEPTSPRTSPPAGAGEPSRVLSSAHDGDLGADRQAGLGADAASNGGDSVASDLAAGPETEVDASAAVVAAVVAPTCGSVNPEVTAEADVEAGPDAHAGAVWTPTGAVGAVGDITSVAASQLCRARELAGDDALGRSPGVACSAARQTAAVAPVDVTAAAPGPSADPAVSAVGLDGAPADATESSATPPLPVGAPSTPPPPLLKTTRPRTASPSNGAGGKEALPSRPAAGDGDGGGLCHSRPECGCPCSTNPRPATRGVPPCRIHPTWLSACAALTPPPRRRLRCPYVSRLTLADRRAP</sequence>
<feature type="compositionally biased region" description="Pro residues" evidence="1">
    <location>
        <begin position="311"/>
        <end position="325"/>
    </location>
</feature>
<gene>
    <name evidence="3" type="ORF">BU14_0129s0001</name>
</gene>
<dbReference type="Pfam" id="PF04571">
    <property type="entry name" value="Lipin_N"/>
    <property type="match status" value="1"/>
</dbReference>